<dbReference type="Pfam" id="PF20240">
    <property type="entry name" value="DUF6597"/>
    <property type="match status" value="1"/>
</dbReference>
<organism evidence="5 6">
    <name type="scientific">Amycolatopsis minnesotensis</name>
    <dbReference type="NCBI Taxonomy" id="337894"/>
    <lineage>
        <taxon>Bacteria</taxon>
        <taxon>Bacillati</taxon>
        <taxon>Actinomycetota</taxon>
        <taxon>Actinomycetes</taxon>
        <taxon>Pseudonocardiales</taxon>
        <taxon>Pseudonocardiaceae</taxon>
        <taxon>Amycolatopsis</taxon>
    </lineage>
</organism>
<dbReference type="Proteomes" id="UP001501116">
    <property type="component" value="Unassembled WGS sequence"/>
</dbReference>
<accession>A0ABP5BE03</accession>
<dbReference type="InterPro" id="IPR050204">
    <property type="entry name" value="AraC_XylS_family_regulators"/>
</dbReference>
<dbReference type="SMART" id="SM00342">
    <property type="entry name" value="HTH_ARAC"/>
    <property type="match status" value="1"/>
</dbReference>
<dbReference type="RefSeq" id="WP_344413232.1">
    <property type="nucleotide sequence ID" value="NZ_BAAANN010000002.1"/>
</dbReference>
<sequence>MRITRGATGEALGTANVAVARKLPAAELREFVEYYWLVRWNLRGQEPQAQHALPTIAVYASFFAGNTGVVGPSHGTLSHLLTGSGQGLAVRFRPGTFRAYLPGPVSELADHAIPLSAVFGDEAEGTAAEVQRAGTDEEMVTAVDRLLRRSVPPLTRQARRAVRIVETIAGTPSITRVDQLSAATRVTVRTLQRLFSEHVGTSPKWAIRAYRLTDAARRAAMDENRDFGLLAAELGYTDQAHFVGDFGFSPPAPGTR</sequence>
<dbReference type="InterPro" id="IPR046532">
    <property type="entry name" value="DUF6597"/>
</dbReference>
<evidence type="ECO:0000256" key="1">
    <source>
        <dbReference type="ARBA" id="ARBA00023015"/>
    </source>
</evidence>
<reference evidence="6" key="1">
    <citation type="journal article" date="2019" name="Int. J. Syst. Evol. Microbiol.">
        <title>The Global Catalogue of Microorganisms (GCM) 10K type strain sequencing project: providing services to taxonomists for standard genome sequencing and annotation.</title>
        <authorList>
            <consortium name="The Broad Institute Genomics Platform"/>
            <consortium name="The Broad Institute Genome Sequencing Center for Infectious Disease"/>
            <person name="Wu L."/>
            <person name="Ma J."/>
        </authorList>
    </citation>
    <scope>NUCLEOTIDE SEQUENCE [LARGE SCALE GENOMIC DNA]</scope>
    <source>
        <strain evidence="6">JCM 14545</strain>
    </source>
</reference>
<evidence type="ECO:0000313" key="6">
    <source>
        <dbReference type="Proteomes" id="UP001501116"/>
    </source>
</evidence>
<keyword evidence="2" id="KW-0238">DNA-binding</keyword>
<keyword evidence="6" id="KW-1185">Reference proteome</keyword>
<dbReference type="InterPro" id="IPR018060">
    <property type="entry name" value="HTH_AraC"/>
</dbReference>
<keyword evidence="3" id="KW-0804">Transcription</keyword>
<dbReference type="InterPro" id="IPR018062">
    <property type="entry name" value="HTH_AraC-typ_CS"/>
</dbReference>
<evidence type="ECO:0000256" key="3">
    <source>
        <dbReference type="ARBA" id="ARBA00023163"/>
    </source>
</evidence>
<dbReference type="PANTHER" id="PTHR46796">
    <property type="entry name" value="HTH-TYPE TRANSCRIPTIONAL ACTIVATOR RHAS-RELATED"/>
    <property type="match status" value="1"/>
</dbReference>
<keyword evidence="1" id="KW-0805">Transcription regulation</keyword>
<evidence type="ECO:0000313" key="5">
    <source>
        <dbReference type="EMBL" id="GAA1942065.1"/>
    </source>
</evidence>
<protein>
    <submittedName>
        <fullName evidence="5">Helix-turn-helix domain-containing protein</fullName>
    </submittedName>
</protein>
<comment type="caution">
    <text evidence="5">The sequence shown here is derived from an EMBL/GenBank/DDBJ whole genome shotgun (WGS) entry which is preliminary data.</text>
</comment>
<dbReference type="PROSITE" id="PS00041">
    <property type="entry name" value="HTH_ARAC_FAMILY_1"/>
    <property type="match status" value="1"/>
</dbReference>
<dbReference type="Pfam" id="PF12833">
    <property type="entry name" value="HTH_18"/>
    <property type="match status" value="1"/>
</dbReference>
<dbReference type="Gene3D" id="1.10.10.60">
    <property type="entry name" value="Homeodomain-like"/>
    <property type="match status" value="1"/>
</dbReference>
<evidence type="ECO:0000256" key="2">
    <source>
        <dbReference type="ARBA" id="ARBA00023125"/>
    </source>
</evidence>
<proteinExistence type="predicted"/>
<name>A0ABP5BE03_9PSEU</name>
<evidence type="ECO:0000259" key="4">
    <source>
        <dbReference type="PROSITE" id="PS01124"/>
    </source>
</evidence>
<gene>
    <name evidence="5" type="ORF">GCM10009754_06830</name>
</gene>
<dbReference type="PROSITE" id="PS01124">
    <property type="entry name" value="HTH_ARAC_FAMILY_2"/>
    <property type="match status" value="1"/>
</dbReference>
<feature type="domain" description="HTH araC/xylS-type" evidence="4">
    <location>
        <begin position="159"/>
        <end position="246"/>
    </location>
</feature>
<dbReference type="EMBL" id="BAAANN010000002">
    <property type="protein sequence ID" value="GAA1942065.1"/>
    <property type="molecule type" value="Genomic_DNA"/>
</dbReference>